<reference evidence="4" key="1">
    <citation type="submission" date="2016-10" db="EMBL/GenBank/DDBJ databases">
        <authorList>
            <person name="Varghese N."/>
            <person name="Submissions S."/>
        </authorList>
    </citation>
    <scope>NUCLEOTIDE SEQUENCE [LARGE SCALE GENOMIC DNA]</scope>
    <source>
        <strain evidence="4">DSM 18609</strain>
    </source>
</reference>
<evidence type="ECO:0000259" key="2">
    <source>
        <dbReference type="Pfam" id="PF06580"/>
    </source>
</evidence>
<protein>
    <submittedName>
        <fullName evidence="3">Histidine kinase</fullName>
    </submittedName>
</protein>
<dbReference type="PANTHER" id="PTHR34220:SF7">
    <property type="entry name" value="SENSOR HISTIDINE KINASE YPDA"/>
    <property type="match status" value="1"/>
</dbReference>
<accession>A0A1G6JI74</accession>
<dbReference type="AlphaFoldDB" id="A0A1G6JI74"/>
<gene>
    <name evidence="3" type="ORF">SAMN04488024_101457</name>
</gene>
<sequence length="347" mass="40152">MVLSFGKAAGKFANFVIHYPINIFLFYINVWLLEKATAFPNRSFWKVILFVAIEIFVYVLFVLGLDNMLNAFTNIMPGPLPEFKIRLTKLIYRGCYFMIFSTSYFFLKRYLSEKAEKQRIEKLRFQMLIDKERMDKELVMAKNAFLKAQINPHLLFNTFEVIHQKIRQHSPEDAQVMVYLSDMMRFAAATEHNEGYVKLSDEITQCQNLIKLHQLTQGQVFIEVAFSPDVLEIRLIPLVLLTLLENMFKHGHLFDQDNKATIDVYLVDGMLRIESRNLPGLVKSNIGFGSGLDNIRTRLDYTYGNGAEMNAFMDEDGFYCLSIAICEKALATAFDNQQQDLAVNHQV</sequence>
<dbReference type="Proteomes" id="UP000199455">
    <property type="component" value="Unassembled WGS sequence"/>
</dbReference>
<dbReference type="GO" id="GO:0016020">
    <property type="term" value="C:membrane"/>
    <property type="evidence" value="ECO:0007669"/>
    <property type="project" value="InterPro"/>
</dbReference>
<keyword evidence="1" id="KW-0472">Membrane</keyword>
<feature type="transmembrane region" description="Helical" evidence="1">
    <location>
        <begin position="90"/>
        <end position="107"/>
    </location>
</feature>
<dbReference type="RefSeq" id="WP_090764010.1">
    <property type="nucleotide sequence ID" value="NZ_FMZH01000001.1"/>
</dbReference>
<keyword evidence="3" id="KW-0418">Kinase</keyword>
<dbReference type="InterPro" id="IPR010559">
    <property type="entry name" value="Sig_transdc_His_kin_internal"/>
</dbReference>
<keyword evidence="3" id="KW-0808">Transferase</keyword>
<feature type="transmembrane region" description="Helical" evidence="1">
    <location>
        <begin position="44"/>
        <end position="65"/>
    </location>
</feature>
<feature type="transmembrane region" description="Helical" evidence="1">
    <location>
        <begin position="12"/>
        <end position="32"/>
    </location>
</feature>
<evidence type="ECO:0000256" key="1">
    <source>
        <dbReference type="SAM" id="Phobius"/>
    </source>
</evidence>
<organism evidence="3 4">
    <name type="scientific">Pedobacter soli</name>
    <dbReference type="NCBI Taxonomy" id="390242"/>
    <lineage>
        <taxon>Bacteria</taxon>
        <taxon>Pseudomonadati</taxon>
        <taxon>Bacteroidota</taxon>
        <taxon>Sphingobacteriia</taxon>
        <taxon>Sphingobacteriales</taxon>
        <taxon>Sphingobacteriaceae</taxon>
        <taxon>Pedobacter</taxon>
    </lineage>
</organism>
<proteinExistence type="predicted"/>
<name>A0A1G6JI74_9SPHI</name>
<dbReference type="STRING" id="390242.SAMN04488024_101457"/>
<feature type="domain" description="Signal transduction histidine kinase internal region" evidence="2">
    <location>
        <begin position="143"/>
        <end position="217"/>
    </location>
</feature>
<dbReference type="PANTHER" id="PTHR34220">
    <property type="entry name" value="SENSOR HISTIDINE KINASE YPDA"/>
    <property type="match status" value="1"/>
</dbReference>
<evidence type="ECO:0000313" key="4">
    <source>
        <dbReference type="Proteomes" id="UP000199455"/>
    </source>
</evidence>
<keyword evidence="1" id="KW-1133">Transmembrane helix</keyword>
<evidence type="ECO:0000313" key="3">
    <source>
        <dbReference type="EMBL" id="SDC18155.1"/>
    </source>
</evidence>
<dbReference type="GO" id="GO:0000155">
    <property type="term" value="F:phosphorelay sensor kinase activity"/>
    <property type="evidence" value="ECO:0007669"/>
    <property type="project" value="InterPro"/>
</dbReference>
<dbReference type="Pfam" id="PF06580">
    <property type="entry name" value="His_kinase"/>
    <property type="match status" value="1"/>
</dbReference>
<keyword evidence="1" id="KW-0812">Transmembrane</keyword>
<dbReference type="InterPro" id="IPR050640">
    <property type="entry name" value="Bact_2-comp_sensor_kinase"/>
</dbReference>
<keyword evidence="4" id="KW-1185">Reference proteome</keyword>
<dbReference type="EMBL" id="FMZH01000001">
    <property type="protein sequence ID" value="SDC18155.1"/>
    <property type="molecule type" value="Genomic_DNA"/>
</dbReference>